<proteinExistence type="predicted"/>
<name>A0ABU7KD83_9ACTN</name>
<accession>A0ABU7KD83</accession>
<dbReference type="RefSeq" id="WP_330093967.1">
    <property type="nucleotide sequence ID" value="NZ_JAUZMY010000026.1"/>
</dbReference>
<dbReference type="Proteomes" id="UP001356095">
    <property type="component" value="Unassembled WGS sequence"/>
</dbReference>
<protein>
    <submittedName>
        <fullName evidence="1">Uncharacterized protein</fullName>
    </submittedName>
</protein>
<dbReference type="EMBL" id="JAUZMY010000026">
    <property type="protein sequence ID" value="MEE2040198.1"/>
    <property type="molecule type" value="Genomic_DNA"/>
</dbReference>
<reference evidence="1 2" key="1">
    <citation type="submission" date="2023-08" db="EMBL/GenBank/DDBJ databases">
        <authorList>
            <person name="Girao M."/>
            <person name="Carvalho M.F."/>
        </authorList>
    </citation>
    <scope>NUCLEOTIDE SEQUENCE [LARGE SCALE GENOMIC DNA]</scope>
    <source>
        <strain evidence="1 2">CT-R113</strain>
    </source>
</reference>
<keyword evidence="2" id="KW-1185">Reference proteome</keyword>
<evidence type="ECO:0000313" key="1">
    <source>
        <dbReference type="EMBL" id="MEE2040198.1"/>
    </source>
</evidence>
<gene>
    <name evidence="1" type="ORF">Q8791_23555</name>
</gene>
<organism evidence="1 2">
    <name type="scientific">Nocardiopsis codii</name>
    <dbReference type="NCBI Taxonomy" id="3065942"/>
    <lineage>
        <taxon>Bacteria</taxon>
        <taxon>Bacillati</taxon>
        <taxon>Actinomycetota</taxon>
        <taxon>Actinomycetes</taxon>
        <taxon>Streptosporangiales</taxon>
        <taxon>Nocardiopsidaceae</taxon>
        <taxon>Nocardiopsis</taxon>
    </lineage>
</organism>
<comment type="caution">
    <text evidence="1">The sequence shown here is derived from an EMBL/GenBank/DDBJ whole genome shotgun (WGS) entry which is preliminary data.</text>
</comment>
<sequence length="140" mass="15785">MADLQRLPTQPSWALHLTSSERMALYGGLWTALNDGTPLHSPEPVRDLVPAILLALEPVYWNERAYRELESLGAPLPPDGHRQTHVLSGGPCDGYRVYVDPVLPEVKVWCLEQLGAGTRHRYVRNPDNPNRFGYTPEEDM</sequence>
<evidence type="ECO:0000313" key="2">
    <source>
        <dbReference type="Proteomes" id="UP001356095"/>
    </source>
</evidence>